<dbReference type="EMBL" id="BSDP01000001">
    <property type="protein sequence ID" value="GLI28395.1"/>
    <property type="molecule type" value="Genomic_DNA"/>
</dbReference>
<dbReference type="Proteomes" id="UP001144396">
    <property type="component" value="Unassembled WGS sequence"/>
</dbReference>
<accession>A0A9W6FQC7</accession>
<comment type="caution">
    <text evidence="1">The sequence shown here is derived from an EMBL/GenBank/DDBJ whole genome shotgun (WGS) entry which is preliminary data.</text>
</comment>
<dbReference type="RefSeq" id="WP_281885736.1">
    <property type="nucleotide sequence ID" value="NZ_BSDP01000001.1"/>
</dbReference>
<evidence type="ECO:0000313" key="1">
    <source>
        <dbReference type="EMBL" id="GLI28395.1"/>
    </source>
</evidence>
<keyword evidence="2" id="KW-1185">Reference proteome</keyword>
<gene>
    <name evidence="1" type="ORF">ARHIZOSPH14_26370</name>
</gene>
<evidence type="ECO:0000313" key="2">
    <source>
        <dbReference type="Proteomes" id="UP001144396"/>
    </source>
</evidence>
<name>A0A9W6FQC7_9MICO</name>
<organism evidence="1 2">
    <name type="scientific">Agromyces rhizosphaerae</name>
    <dbReference type="NCBI Taxonomy" id="88374"/>
    <lineage>
        <taxon>Bacteria</taxon>
        <taxon>Bacillati</taxon>
        <taxon>Actinomycetota</taxon>
        <taxon>Actinomycetes</taxon>
        <taxon>Micrococcales</taxon>
        <taxon>Microbacteriaceae</taxon>
        <taxon>Agromyces</taxon>
    </lineage>
</organism>
<sequence>MDFATTHVAAQLDRHRAADLALEVERRRRIAERAAAAGTPERAGLVARIRSRIAAALAGVRLASRNHRHA</sequence>
<dbReference type="AlphaFoldDB" id="A0A9W6FQC7"/>
<protein>
    <submittedName>
        <fullName evidence="1">Uncharacterized protein</fullName>
    </submittedName>
</protein>
<reference evidence="1" key="1">
    <citation type="submission" date="2022-12" db="EMBL/GenBank/DDBJ databases">
        <title>Reference genome sequencing for broad-spectrum identification of bacterial and archaeal isolates by mass spectrometry.</title>
        <authorList>
            <person name="Sekiguchi Y."/>
            <person name="Tourlousse D.M."/>
        </authorList>
    </citation>
    <scope>NUCLEOTIDE SEQUENCE</scope>
    <source>
        <strain evidence="1">14</strain>
    </source>
</reference>
<proteinExistence type="predicted"/>